<dbReference type="STRING" id="631362.Thi970DRAFT_00211"/>
<dbReference type="Proteomes" id="UP000002964">
    <property type="component" value="Unassembled WGS sequence"/>
</dbReference>
<organism evidence="1 2">
    <name type="scientific">Thiorhodovibrio frisius</name>
    <dbReference type="NCBI Taxonomy" id="631362"/>
    <lineage>
        <taxon>Bacteria</taxon>
        <taxon>Pseudomonadati</taxon>
        <taxon>Pseudomonadota</taxon>
        <taxon>Gammaproteobacteria</taxon>
        <taxon>Chromatiales</taxon>
        <taxon>Chromatiaceae</taxon>
        <taxon>Thiorhodovibrio</taxon>
    </lineage>
</organism>
<evidence type="ECO:0000313" key="1">
    <source>
        <dbReference type="EMBL" id="EIC23712.1"/>
    </source>
</evidence>
<dbReference type="RefSeq" id="WP_009146687.1">
    <property type="nucleotide sequence ID" value="NZ_CP121471.1"/>
</dbReference>
<dbReference type="Pfam" id="PF10387">
    <property type="entry name" value="DUF2442"/>
    <property type="match status" value="1"/>
</dbReference>
<dbReference type="OrthoDB" id="9803723at2"/>
<dbReference type="Gene3D" id="3.30.2020.10">
    <property type="entry name" value="NE0471-like N-terminal domain"/>
    <property type="match status" value="1"/>
</dbReference>
<protein>
    <recommendedName>
        <fullName evidence="3">DUF2442 domain-containing protein</fullName>
    </recommendedName>
</protein>
<dbReference type="AlphaFoldDB" id="H8YWA9"/>
<name>H8YWA9_9GAMM</name>
<dbReference type="InterPro" id="IPR036782">
    <property type="entry name" value="NE0471-like_N"/>
</dbReference>
<proteinExistence type="predicted"/>
<keyword evidence="2" id="KW-1185">Reference proteome</keyword>
<accession>H8YWA9</accession>
<dbReference type="eggNOG" id="ENOG50333YR">
    <property type="taxonomic scope" value="Bacteria"/>
</dbReference>
<dbReference type="SUPFAM" id="SSF143880">
    <property type="entry name" value="NE0471 N-terminal domain-like"/>
    <property type="match status" value="1"/>
</dbReference>
<evidence type="ECO:0000313" key="2">
    <source>
        <dbReference type="Proteomes" id="UP000002964"/>
    </source>
</evidence>
<gene>
    <name evidence="1" type="ORF">Thi970DRAFT_00211</name>
</gene>
<dbReference type="HOGENOM" id="CLU_153045_1_0_6"/>
<sequence length="84" mass="9722">MDWDVKEARVVEHGCIYVKFADGLEGKVRFQPTAFRGVFEKLRDPNEFNKLAVNQYFVTWPGELDLAPDAMHAHIKETGEWVIN</sequence>
<reference evidence="1 2" key="2">
    <citation type="submission" date="2011-11" db="EMBL/GenBank/DDBJ databases">
        <authorList>
            <consortium name="US DOE Joint Genome Institute"/>
            <person name="Lucas S."/>
            <person name="Han J."/>
            <person name="Lapidus A."/>
            <person name="Cheng J.-F."/>
            <person name="Goodwin L."/>
            <person name="Pitluck S."/>
            <person name="Peters L."/>
            <person name="Ovchinnikova G."/>
            <person name="Zhang X."/>
            <person name="Detter J.C."/>
            <person name="Han C."/>
            <person name="Tapia R."/>
            <person name="Land M."/>
            <person name="Hauser L."/>
            <person name="Kyrpides N."/>
            <person name="Ivanova N."/>
            <person name="Pagani I."/>
            <person name="Vogl K."/>
            <person name="Liu Z."/>
            <person name="Overmann J."/>
            <person name="Frigaard N.-U."/>
            <person name="Bryant D."/>
            <person name="Woyke T."/>
        </authorList>
    </citation>
    <scope>NUCLEOTIDE SEQUENCE [LARGE SCALE GENOMIC DNA]</scope>
    <source>
        <strain evidence="1 2">970</strain>
    </source>
</reference>
<dbReference type="EMBL" id="JH603164">
    <property type="protein sequence ID" value="EIC23712.1"/>
    <property type="molecule type" value="Genomic_DNA"/>
</dbReference>
<evidence type="ECO:0008006" key="3">
    <source>
        <dbReference type="Google" id="ProtNLM"/>
    </source>
</evidence>
<dbReference type="InterPro" id="IPR018841">
    <property type="entry name" value="DUF2442"/>
</dbReference>
<reference evidence="2" key="1">
    <citation type="submission" date="2011-06" db="EMBL/GenBank/DDBJ databases">
        <authorList>
            <consortium name="US DOE Joint Genome Institute (JGI-PGF)"/>
            <person name="Lucas S."/>
            <person name="Han J."/>
            <person name="Lapidus A."/>
            <person name="Cheng J.-F."/>
            <person name="Goodwin L."/>
            <person name="Pitluck S."/>
            <person name="Peters L."/>
            <person name="Land M.L."/>
            <person name="Hauser L."/>
            <person name="Vogl K."/>
            <person name="Liu Z."/>
            <person name="Overmann J."/>
            <person name="Frigaard N.-U."/>
            <person name="Bryant D.A."/>
            <person name="Woyke T.J."/>
        </authorList>
    </citation>
    <scope>NUCLEOTIDE SEQUENCE [LARGE SCALE GENOMIC DNA]</scope>
    <source>
        <strain evidence="2">970</strain>
    </source>
</reference>